<keyword evidence="6" id="KW-1185">Reference proteome</keyword>
<dbReference type="Gene3D" id="2.150.10.10">
    <property type="entry name" value="Serralysin-like metalloprotease, C-terminal"/>
    <property type="match status" value="6"/>
</dbReference>
<dbReference type="PROSITE" id="PS00330">
    <property type="entry name" value="HEMOLYSIN_CALCIUM"/>
    <property type="match status" value="1"/>
</dbReference>
<dbReference type="InterPro" id="IPR011049">
    <property type="entry name" value="Serralysin-like_metalloprot_C"/>
</dbReference>
<feature type="domain" description="Calx-beta" evidence="4">
    <location>
        <begin position="1028"/>
        <end position="1129"/>
    </location>
</feature>
<accession>S6APB5</accession>
<dbReference type="STRING" id="1245471.PCA10_17560"/>
<dbReference type="HOGENOM" id="CLU_233012_0_0_6"/>
<feature type="domain" description="Calx-beta" evidence="4">
    <location>
        <begin position="219"/>
        <end position="322"/>
    </location>
</feature>
<proteinExistence type="predicted"/>
<evidence type="ECO:0000313" key="6">
    <source>
        <dbReference type="Proteomes" id="UP000015503"/>
    </source>
</evidence>
<dbReference type="KEGG" id="pre:PCA10_17560"/>
<dbReference type="PRINTS" id="PR00313">
    <property type="entry name" value="CABNDNGRPT"/>
</dbReference>
<reference evidence="5 6" key="1">
    <citation type="journal article" date="2013" name="Genome Announc.">
        <title>Complete Genome Sequence of the Carbazole Degrader Pseudomonas resinovorans Strain CA10 (NBRC 106553).</title>
        <authorList>
            <person name="Shintani M."/>
            <person name="Hosoyama A."/>
            <person name="Ohji S."/>
            <person name="Tsuchikane K."/>
            <person name="Takarada H."/>
            <person name="Yamazoe A."/>
            <person name="Fujita N."/>
            <person name="Nojiri H."/>
        </authorList>
    </citation>
    <scope>NUCLEOTIDE SEQUENCE [LARGE SCALE GENOMIC DNA]</scope>
    <source>
        <strain evidence="5 6">NBRC 106553</strain>
    </source>
</reference>
<dbReference type="GO" id="GO:0005509">
    <property type="term" value="F:calcium ion binding"/>
    <property type="evidence" value="ECO:0007669"/>
    <property type="project" value="InterPro"/>
</dbReference>
<feature type="domain" description="Calx-beta" evidence="4">
    <location>
        <begin position="104"/>
        <end position="204"/>
    </location>
</feature>
<name>S6APB5_METRE</name>
<dbReference type="RefSeq" id="WP_016491690.1">
    <property type="nucleotide sequence ID" value="NC_021499.1"/>
</dbReference>
<dbReference type="PANTHER" id="PTHR46682">
    <property type="entry name" value="ADHESION G-PROTEIN COUPLED RECEPTOR V1"/>
    <property type="match status" value="1"/>
</dbReference>
<evidence type="ECO:0000256" key="1">
    <source>
        <dbReference type="ARBA" id="ARBA00022729"/>
    </source>
</evidence>
<sequence length="2167" mass="218374">MAIPVIQVRRAAVGELNSEPTQFVVWLSEPSATPITVNWSLLAHTATAGSDFTAASGTLTFDAGITELTVPFVVNNDATPEGVETLKLQLSAPSVNALIGDTETTATIIDNDNPTATPRVSISDFVVDEESREAWFVVSLDRAGTNVVTMNYTTQNGTALAGSDYVAQAGSLAFAVGETVKTIKVALINDSVAELSEGFNLVLSGLTGGATTLDAVGTATLHENDATPVATSTITVDDLVVGESEAYVDFQVRLNAPNLEAVSVRYQTLNETARNIDGDFVGDAGTLTFAAGETFKTVRITLGSTAAETAVDRIENFKLQLFSPSANATIARDVAIATVIDNDNPTATPQVSISDFVVDEESREAWFVVSLDRAGTNVVTMNYTTQNGTALAGSDYVAQTGSLAFAIGETAKTVRVSLINDSLSELSERFNLVLSGLTGGATTLDAVGTATLHENDAIPVATSTITVDDLVVGESETYAEFQVRLDAPNLNAVSVRYQTLNETARNIDGDFFGDAGTLNFAAGEMVKTVRITLGTLGLESAVDRIENFKLQLFSPSANATIARDVAIATVIDNDSPTTTPQVSISDFVVDEASREAWFVVSLDRAGTNVVTMNYTTQNGTALAGSDYVAQTGSLAFAIGETAKTVRVSLINDSLAELSERFNLVLSGLTGGATTLDAVGTATLHENDATPVATSTITVDDLTVGESETYAEFQVRLNAPNLNAVSVRYQTLNETARNIDGDFFGDAGTLNFAAGEMVKTVRITLGTLGLESAVDRIENFKLQLFSPSANATIARDVAIATVIDNDSPTTTPRVSISDFVVDEASREAWFVVSLDRAGTSVVSLNYATQNGSALAGSDYAALTGSLAFAIGETAKTVRVSLINDALAESSESFNLVVSGLTGGATAPDAVGTAIIHENDTAALATSTITVDDLVVGESETYAEFQVRLNAPNLSAVSVRYQTLNETARNIDGDFFGDAGTLNFAAGETVKTVRISLGTLGPEAGVDPVENFKLQLFSPSANATIARPLGTATIIDNDLPVATPALSVGDLVVDEANSLAQVTIRLDRPGVAPVTVNYGIQGTTAASGVDYRQLSSGVISFSPGETVKTIWFTPLNDALTEGPELLDVTLSNPVGATLADANAHVVVSDSNGPASGSPTITASNAVALEGSGYLDFLVALSNPATSVVSVNYSTANGTALSGLAADYIGTSGTLRFAPGDMVKTVRVTLNDDLAAEALETFSLRLASAVSAVIGTATATGSILDSESPLPAVFALAGTAGPDVLSGTPVVDTITGGAGDDVLIGAAGVDVMDGGVGNDTYVIDNVADSVTEAAAAGVDRVLSAITYTLGANFENLFLTGTAAINGTGNALANQITGNAANNVLNGGIGADRLVGGLGNDTYVVDNVGDVVVEAATAGTDTVLSAASFTLGAEVENLTLTGAAAVNGTGNALANAITGNAANNILNGGAGIDRLVGGLGNDTYIVDNTADIVVEAAAAGVDTVQSSFSYALGAELENLTLTGTAAINGTGNALANLITGNAVNNLLDGGAGADQLVGGLGADRMVGGLGNDTFEVDNAGDVVVEAAGGGTDTVQSSITYILGAELENLTLTGSAIINGTGNGLANQITGNAANNLLNGGAGADRLAGGLGSDTYVVDNVGDVVVEAASAGTDTVQSAISQVLAANVENLTLIGAAAINGTGNALANAITGNAANNILNGAAGADRMGGGLGNDTYVVDNVGDVVVEAAAAGTDTVQSAISHVLTANVENLTLIGAAAINGTGNGLANQITGNAANNLLNGGAGADRLAGGLGNDTYVVDNVGDVVVEVAAAGTDTVQSAISHVLMANVENLTLIGAAAINGTGNTLANQITGNAANNLLNGGAGADRLAGGMGNDTYVVDNVGDVVVEAAAAGTDTVQSAISQVLAANVENLALSGAAAINGTGNTLANLITGNAANNLLNGGAGADRMVGGLGNDTYVVDNASDVLVEAAGGGVDMVQSSIGFTLGAELDNLTLTGSAAINGTGNALANLLTGNTGANVLTGAAGNDVLNGGAGNDSLNGGAGQDTFRFSSALNQTTNVDTLVDFTTGVDDISLSRTVFSAISDASLASGGFFRAGAAALDADDRILYDRTTGSLAYDSDGTGAGAAVRIAIVGSAVHPAVAAADFVLA</sequence>
<keyword evidence="2" id="KW-0677">Repeat</keyword>
<feature type="domain" description="Calx-beta" evidence="4">
    <location>
        <begin position="910"/>
        <end position="1015"/>
    </location>
</feature>
<dbReference type="PANTHER" id="PTHR46682:SF1">
    <property type="entry name" value="ADHESION G-PROTEIN COUPLED RECEPTOR V1"/>
    <property type="match status" value="1"/>
</dbReference>
<dbReference type="InterPro" id="IPR018511">
    <property type="entry name" value="Hemolysin-typ_Ca-bd_CS"/>
</dbReference>
<feature type="domain" description="Calx-beta" evidence="4">
    <location>
        <begin position="566"/>
        <end position="666"/>
    </location>
</feature>
<feature type="domain" description="Calx-beta" evidence="4">
    <location>
        <begin position="335"/>
        <end position="435"/>
    </location>
</feature>
<feature type="domain" description="Calx-beta" evidence="4">
    <location>
        <begin position="1141"/>
        <end position="1244"/>
    </location>
</feature>
<evidence type="ECO:0000313" key="5">
    <source>
        <dbReference type="EMBL" id="BAN47488.1"/>
    </source>
</evidence>
<feature type="domain" description="Calx-beta" evidence="4">
    <location>
        <begin position="450"/>
        <end position="553"/>
    </location>
</feature>
<dbReference type="SMART" id="SM00237">
    <property type="entry name" value="Calx_beta"/>
    <property type="match status" value="10"/>
</dbReference>
<organism evidence="5 6">
    <name type="scientific">Metapseudomonas resinovorans NBRC 106553</name>
    <dbReference type="NCBI Taxonomy" id="1245471"/>
    <lineage>
        <taxon>Bacteria</taxon>
        <taxon>Pseudomonadati</taxon>
        <taxon>Pseudomonadota</taxon>
        <taxon>Gammaproteobacteria</taxon>
        <taxon>Pseudomonadales</taxon>
        <taxon>Pseudomonadaceae</taxon>
        <taxon>Metapseudomonas</taxon>
    </lineage>
</organism>
<dbReference type="GO" id="GO:0004930">
    <property type="term" value="F:G protein-coupled receptor activity"/>
    <property type="evidence" value="ECO:0007669"/>
    <property type="project" value="InterPro"/>
</dbReference>
<gene>
    <name evidence="5" type="ORF">PCA10_17560</name>
</gene>
<dbReference type="SUPFAM" id="SSF51120">
    <property type="entry name" value="beta-Roll"/>
    <property type="match status" value="6"/>
</dbReference>
<dbReference type="eggNOG" id="COG2931">
    <property type="taxonomic scope" value="Bacteria"/>
</dbReference>
<dbReference type="Pfam" id="PF03160">
    <property type="entry name" value="Calx-beta"/>
    <property type="match status" value="11"/>
</dbReference>
<keyword evidence="1" id="KW-0732">Signal</keyword>
<dbReference type="InterPro" id="IPR003644">
    <property type="entry name" value="Calx_beta"/>
</dbReference>
<dbReference type="Pfam" id="PF00353">
    <property type="entry name" value="HemolysinCabind"/>
    <property type="match status" value="10"/>
</dbReference>
<dbReference type="InterPro" id="IPR038081">
    <property type="entry name" value="CalX-like_sf"/>
</dbReference>
<dbReference type="eggNOG" id="COG3391">
    <property type="taxonomic scope" value="Bacteria"/>
</dbReference>
<feature type="domain" description="Calx-beta" evidence="4">
    <location>
        <begin position="797"/>
        <end position="897"/>
    </location>
</feature>
<dbReference type="Gene3D" id="2.60.40.2030">
    <property type="match status" value="11"/>
</dbReference>
<protein>
    <recommendedName>
        <fullName evidence="4">Calx-beta domain-containing protein</fullName>
    </recommendedName>
</protein>
<dbReference type="EMBL" id="AP013068">
    <property type="protein sequence ID" value="BAN47488.1"/>
    <property type="molecule type" value="Genomic_DNA"/>
</dbReference>
<dbReference type="InterPro" id="IPR001343">
    <property type="entry name" value="Hemolysn_Ca-bd"/>
</dbReference>
<evidence type="ECO:0000256" key="3">
    <source>
        <dbReference type="ARBA" id="ARBA00022837"/>
    </source>
</evidence>
<dbReference type="SUPFAM" id="SSF141072">
    <property type="entry name" value="CalX-like"/>
    <property type="match status" value="11"/>
</dbReference>
<dbReference type="InterPro" id="IPR026919">
    <property type="entry name" value="ADGRV1"/>
</dbReference>
<keyword evidence="3" id="KW-0106">Calcium</keyword>
<dbReference type="PATRIC" id="fig|1245471.3.peg.1780"/>
<evidence type="ECO:0000259" key="4">
    <source>
        <dbReference type="SMART" id="SM00237"/>
    </source>
</evidence>
<feature type="domain" description="Calx-beta" evidence="4">
    <location>
        <begin position="681"/>
        <end position="784"/>
    </location>
</feature>
<dbReference type="Proteomes" id="UP000015503">
    <property type="component" value="Chromosome"/>
</dbReference>
<dbReference type="GO" id="GO:0016020">
    <property type="term" value="C:membrane"/>
    <property type="evidence" value="ECO:0007669"/>
    <property type="project" value="InterPro"/>
</dbReference>
<evidence type="ECO:0000256" key="2">
    <source>
        <dbReference type="ARBA" id="ARBA00022737"/>
    </source>
</evidence>